<dbReference type="InterPro" id="IPR037140">
    <property type="entry name" value="VHL_beta_dom_sf"/>
</dbReference>
<keyword evidence="4" id="KW-1185">Reference proteome</keyword>
<dbReference type="InterPro" id="IPR024053">
    <property type="entry name" value="VHL_beta_dom"/>
</dbReference>
<dbReference type="RefSeq" id="XP_008185897.1">
    <property type="nucleotide sequence ID" value="XM_008187675.2"/>
</dbReference>
<dbReference type="OrthoDB" id="413400at2759"/>
<dbReference type="RefSeq" id="XP_008185899.1">
    <property type="nucleotide sequence ID" value="XM_008187677.2"/>
</dbReference>
<evidence type="ECO:0000256" key="1">
    <source>
        <dbReference type="ARBA" id="ARBA00010057"/>
    </source>
</evidence>
<dbReference type="Proteomes" id="UP000007819">
    <property type="component" value="Chromosome A2"/>
</dbReference>
<dbReference type="CTD" id="7428"/>
<dbReference type="AlphaFoldDB" id="A0A8R2ADV9"/>
<dbReference type="KEGG" id="api:100163806"/>
<dbReference type="SUPFAM" id="SSF49468">
    <property type="entry name" value="VHL"/>
    <property type="match status" value="1"/>
</dbReference>
<dbReference type="EnsemblMetazoa" id="XM_008187674.3">
    <property type="protein sequence ID" value="XP_008185896.1"/>
    <property type="gene ID" value="LOC100163806"/>
</dbReference>
<comment type="similarity">
    <text evidence="1">Belongs to the VHL family.</text>
</comment>
<evidence type="ECO:0000313" key="4">
    <source>
        <dbReference type="Proteomes" id="UP000007819"/>
    </source>
</evidence>
<reference evidence="3" key="2">
    <citation type="submission" date="2022-06" db="UniProtKB">
        <authorList>
            <consortium name="EnsemblMetazoa"/>
        </authorList>
    </citation>
    <scope>IDENTIFICATION</scope>
</reference>
<sequence length="162" mass="18984">MALMGDQFGIAQRKPAYVRFQNNTCYSIEVNWMNFHNKEQTYCILDPNKFVDVNTFSTHSWTFRECISKSHMVVAGREIFIATPWAEEHKRLEFKHPINVPLRTRVLIEMPAMDLRQLCLLKLASILKNKDDIITLEIPTTLQKELIEMITNKENSKIQLTN</sequence>
<name>A0A8R2ADV9_ACYPI</name>
<evidence type="ECO:0000313" key="3">
    <source>
        <dbReference type="EnsemblMetazoa" id="XP_001950558.1"/>
    </source>
</evidence>
<dbReference type="RefSeq" id="XP_008185896.1">
    <property type="nucleotide sequence ID" value="XM_008187674.2"/>
</dbReference>
<dbReference type="Pfam" id="PF01847">
    <property type="entry name" value="VHL"/>
    <property type="match status" value="1"/>
</dbReference>
<dbReference type="RefSeq" id="XP_001950558.1">
    <property type="nucleotide sequence ID" value="XM_001950523.4"/>
</dbReference>
<dbReference type="InterPro" id="IPR036208">
    <property type="entry name" value="VHL_sf"/>
</dbReference>
<dbReference type="GeneID" id="100163806"/>
<dbReference type="EnsemblMetazoa" id="XM_008187675.3">
    <property type="protein sequence ID" value="XP_008185897.1"/>
    <property type="gene ID" value="LOC100163806"/>
</dbReference>
<dbReference type="CDD" id="cd05468">
    <property type="entry name" value="pVHL"/>
    <property type="match status" value="1"/>
</dbReference>
<organism evidence="3 4">
    <name type="scientific">Acyrthosiphon pisum</name>
    <name type="common">Pea aphid</name>
    <dbReference type="NCBI Taxonomy" id="7029"/>
    <lineage>
        <taxon>Eukaryota</taxon>
        <taxon>Metazoa</taxon>
        <taxon>Ecdysozoa</taxon>
        <taxon>Arthropoda</taxon>
        <taxon>Hexapoda</taxon>
        <taxon>Insecta</taxon>
        <taxon>Pterygota</taxon>
        <taxon>Neoptera</taxon>
        <taxon>Paraneoptera</taxon>
        <taxon>Hemiptera</taxon>
        <taxon>Sternorrhyncha</taxon>
        <taxon>Aphidomorpha</taxon>
        <taxon>Aphidoidea</taxon>
        <taxon>Aphididae</taxon>
        <taxon>Macrosiphini</taxon>
        <taxon>Acyrthosiphon</taxon>
    </lineage>
</organism>
<evidence type="ECO:0000259" key="2">
    <source>
        <dbReference type="Pfam" id="PF01847"/>
    </source>
</evidence>
<protein>
    <recommendedName>
        <fullName evidence="2">von Hippel-Lindau disease tumour suppressor beta domain-containing protein</fullName>
    </recommendedName>
</protein>
<dbReference type="Gene3D" id="2.60.40.780">
    <property type="entry name" value="von Hippel-Lindau disease tumour suppressor, beta domain"/>
    <property type="match status" value="1"/>
</dbReference>
<feature type="domain" description="von Hippel-Lindau disease tumour suppressor beta" evidence="2">
    <location>
        <begin position="12"/>
        <end position="84"/>
    </location>
</feature>
<proteinExistence type="inferred from homology"/>
<accession>A0A8R2ADV9</accession>
<dbReference type="EnsemblMetazoa" id="XM_001950523.5">
    <property type="protein sequence ID" value="XP_001950558.1"/>
    <property type="gene ID" value="LOC100163806"/>
</dbReference>
<reference evidence="4" key="1">
    <citation type="submission" date="2010-06" db="EMBL/GenBank/DDBJ databases">
        <authorList>
            <person name="Jiang H."/>
            <person name="Abraham K."/>
            <person name="Ali S."/>
            <person name="Alsbrooks S.L."/>
            <person name="Anim B.N."/>
            <person name="Anosike U.S."/>
            <person name="Attaway T."/>
            <person name="Bandaranaike D.P."/>
            <person name="Battles P.K."/>
            <person name="Bell S.N."/>
            <person name="Bell A.V."/>
            <person name="Beltran B."/>
            <person name="Bickham C."/>
            <person name="Bustamante Y."/>
            <person name="Caleb T."/>
            <person name="Canada A."/>
            <person name="Cardenas V."/>
            <person name="Carter K."/>
            <person name="Chacko J."/>
            <person name="Chandrabose M.N."/>
            <person name="Chavez D."/>
            <person name="Chavez A."/>
            <person name="Chen L."/>
            <person name="Chu H.-S."/>
            <person name="Claassen K.J."/>
            <person name="Cockrell R."/>
            <person name="Collins M."/>
            <person name="Cooper J.A."/>
            <person name="Cree A."/>
            <person name="Curry S.M."/>
            <person name="Da Y."/>
            <person name="Dao M.D."/>
            <person name="Das B."/>
            <person name="Davila M.-L."/>
            <person name="Davy-Carroll L."/>
            <person name="Denson S."/>
            <person name="Dinh H."/>
            <person name="Ebong V.E."/>
            <person name="Edwards J.R."/>
            <person name="Egan A."/>
            <person name="El-Daye J."/>
            <person name="Escobedo L."/>
            <person name="Fernandez S."/>
            <person name="Fernando P.R."/>
            <person name="Flagg N."/>
            <person name="Forbes L.D."/>
            <person name="Fowler R.G."/>
            <person name="Fu Q."/>
            <person name="Gabisi R.A."/>
            <person name="Ganer J."/>
            <person name="Garbino Pronczuk A."/>
            <person name="Garcia R.M."/>
            <person name="Garner T."/>
            <person name="Garrett T.E."/>
            <person name="Gonzalez D.A."/>
            <person name="Hamid H."/>
            <person name="Hawkins E.S."/>
            <person name="Hirani K."/>
            <person name="Hogues M.E."/>
            <person name="Hollins B."/>
            <person name="Hsiao C.-H."/>
            <person name="Jabil R."/>
            <person name="James M.L."/>
            <person name="Jhangiani S.N."/>
            <person name="Johnson B."/>
            <person name="Johnson Q."/>
            <person name="Joshi V."/>
            <person name="Kalu J.B."/>
            <person name="Kam C."/>
            <person name="Kashfia A."/>
            <person name="Keebler J."/>
            <person name="Kisamo H."/>
            <person name="Kovar C.L."/>
            <person name="Lago L.A."/>
            <person name="Lai C.-Y."/>
            <person name="Laidlaw J."/>
            <person name="Lara F."/>
            <person name="Le T.-K."/>
            <person name="Lee S.L."/>
            <person name="Legall F.H."/>
            <person name="Lemon S.J."/>
            <person name="Lewis L.R."/>
            <person name="Li B."/>
            <person name="Liu Y."/>
            <person name="Liu Y.-S."/>
            <person name="Lopez J."/>
            <person name="Lozado R.J."/>
            <person name="Lu J."/>
            <person name="Madu R.C."/>
            <person name="Maheshwari M."/>
            <person name="Maheshwari R."/>
            <person name="Malloy K."/>
            <person name="Martinez E."/>
            <person name="Mathew T."/>
            <person name="Mercado I.C."/>
            <person name="Mercado C."/>
            <person name="Meyer B."/>
            <person name="Montgomery K."/>
            <person name="Morgan M.B."/>
            <person name="Munidasa M."/>
            <person name="Nazareth L.V."/>
            <person name="Nelson J."/>
            <person name="Ng B.M."/>
            <person name="Nguyen N.B."/>
            <person name="Nguyen P.Q."/>
            <person name="Nguyen T."/>
            <person name="Obregon M."/>
            <person name="Okwuonu G.O."/>
            <person name="Onwere C.G."/>
            <person name="Orozco G."/>
            <person name="Parra A."/>
            <person name="Patel S."/>
            <person name="Patil S."/>
            <person name="Perez A."/>
            <person name="Perez Y."/>
            <person name="Pham C."/>
            <person name="Primus E.L."/>
            <person name="Pu L.-L."/>
            <person name="Puazo M."/>
            <person name="Qin X."/>
            <person name="Quiroz J.B."/>
            <person name="Reese J."/>
            <person name="Richards S."/>
            <person name="Rives C.M."/>
            <person name="Robberts R."/>
            <person name="Ruiz S.J."/>
            <person name="Ruiz M.J."/>
            <person name="Santibanez J."/>
            <person name="Schneider B.W."/>
            <person name="Sisson I."/>
            <person name="Smith M."/>
            <person name="Sodergren E."/>
            <person name="Song X.-Z."/>
            <person name="Song B.B."/>
            <person name="Summersgill H."/>
            <person name="Thelus R."/>
            <person name="Thornton R.D."/>
            <person name="Trejos Z.Y."/>
            <person name="Usmani K."/>
            <person name="Vattathil S."/>
            <person name="Villasana D."/>
            <person name="Walker D.L."/>
            <person name="Wang S."/>
            <person name="Wang K."/>
            <person name="White C.S."/>
            <person name="Williams A.C."/>
            <person name="Williamson J."/>
            <person name="Wilson K."/>
            <person name="Woghiren I.O."/>
            <person name="Woodworth J.R."/>
            <person name="Worley K.C."/>
            <person name="Wright R.A."/>
            <person name="Wu W."/>
            <person name="Young L."/>
            <person name="Zhang L."/>
            <person name="Zhang J."/>
            <person name="Zhu Y."/>
            <person name="Muzny D.M."/>
            <person name="Weinstock G."/>
            <person name="Gibbs R.A."/>
        </authorList>
    </citation>
    <scope>NUCLEOTIDE SEQUENCE [LARGE SCALE GENOMIC DNA]</scope>
    <source>
        <strain evidence="4">LSR1</strain>
    </source>
</reference>
<dbReference type="OMA" id="MNQRVEQ"/>
<dbReference type="InterPro" id="IPR022772">
    <property type="entry name" value="VHL_tumour_suppress_b/a_dom"/>
</dbReference>
<dbReference type="EnsemblMetazoa" id="XM_008187677.3">
    <property type="protein sequence ID" value="XP_008185899.1"/>
    <property type="gene ID" value="LOC100163806"/>
</dbReference>